<dbReference type="SUPFAM" id="SSF68906">
    <property type="entry name" value="SAP domain"/>
    <property type="match status" value="1"/>
</dbReference>
<dbReference type="eggNOG" id="KOG4259">
    <property type="taxonomic scope" value="Eukaryota"/>
</dbReference>
<gene>
    <name evidence="5" type="ORF">HMPREF1541_05984</name>
</gene>
<feature type="compositionally biased region" description="Polar residues" evidence="3">
    <location>
        <begin position="99"/>
        <end position="109"/>
    </location>
</feature>
<evidence type="ECO:0000256" key="2">
    <source>
        <dbReference type="ARBA" id="ARBA00046328"/>
    </source>
</evidence>
<dbReference type="VEuPathDB" id="FungiDB:HMPREF1541_05984"/>
<dbReference type="Proteomes" id="UP000030752">
    <property type="component" value="Unassembled WGS sequence"/>
</dbReference>
<dbReference type="PROSITE" id="PS50800">
    <property type="entry name" value="SAP"/>
    <property type="match status" value="1"/>
</dbReference>
<sequence length="275" mass="28643">MVDYARETVAKLQEILKSRQLPTSGKKAELIERLRAADQAAEASGTHTHSSGISSPSSQLTYPAEAEAAPPAPAVTSAPPQQTPETIVQKPTAPESGPADTTETVTESVAQPAAGDAASTTDATLAASASYSLQLPTSNIDDELAKRKARAARFGTSTETATAEDPSAEQTKALERAKRFGVEQSETAIGKLDGALSNDGPKGRRRGPAKDGEAAANDDPGLLRRGRGGRFRGRGRSRREGSAGARPTGVDKRSALSSVDRAAAEARKQRFAQQG</sequence>
<feature type="compositionally biased region" description="Basic residues" evidence="3">
    <location>
        <begin position="224"/>
        <end position="237"/>
    </location>
</feature>
<proteinExistence type="inferred from homology"/>
<reference evidence="5 6" key="1">
    <citation type="submission" date="2013-03" db="EMBL/GenBank/DDBJ databases">
        <title>The Genome Sequence of Phialophora europaea CBS 101466.</title>
        <authorList>
            <consortium name="The Broad Institute Genomics Platform"/>
            <person name="Cuomo C."/>
            <person name="de Hoog S."/>
            <person name="Gorbushina A."/>
            <person name="Walker B."/>
            <person name="Young S.K."/>
            <person name="Zeng Q."/>
            <person name="Gargeya S."/>
            <person name="Fitzgerald M."/>
            <person name="Haas B."/>
            <person name="Abouelleil A."/>
            <person name="Allen A.W."/>
            <person name="Alvarado L."/>
            <person name="Arachchi H.M."/>
            <person name="Berlin A.M."/>
            <person name="Chapman S.B."/>
            <person name="Gainer-Dewar J."/>
            <person name="Goldberg J."/>
            <person name="Griggs A."/>
            <person name="Gujja S."/>
            <person name="Hansen M."/>
            <person name="Howarth C."/>
            <person name="Imamovic A."/>
            <person name="Ireland A."/>
            <person name="Larimer J."/>
            <person name="McCowan C."/>
            <person name="Murphy C."/>
            <person name="Pearson M."/>
            <person name="Poon T.W."/>
            <person name="Priest M."/>
            <person name="Roberts A."/>
            <person name="Saif S."/>
            <person name="Shea T."/>
            <person name="Sisk P."/>
            <person name="Sykes S."/>
            <person name="Wortman J."/>
            <person name="Nusbaum C."/>
            <person name="Birren B."/>
        </authorList>
    </citation>
    <scope>NUCLEOTIDE SEQUENCE [LARGE SCALE GENOMIC DNA]</scope>
    <source>
        <strain evidence="5 6">CBS 101466</strain>
    </source>
</reference>
<evidence type="ECO:0000256" key="3">
    <source>
        <dbReference type="SAM" id="MobiDB-lite"/>
    </source>
</evidence>
<dbReference type="Gene3D" id="1.10.720.30">
    <property type="entry name" value="SAP domain"/>
    <property type="match status" value="1"/>
</dbReference>
<name>W2RVF6_CYPE1</name>
<evidence type="ECO:0000313" key="5">
    <source>
        <dbReference type="EMBL" id="ETN39758.1"/>
    </source>
</evidence>
<keyword evidence="6" id="KW-1185">Reference proteome</keyword>
<dbReference type="InterPro" id="IPR003034">
    <property type="entry name" value="SAP_dom"/>
</dbReference>
<dbReference type="InterPro" id="IPR052240">
    <property type="entry name" value="SAP_domain_ribonucleoprotein"/>
</dbReference>
<dbReference type="InParanoid" id="W2RVF6"/>
<dbReference type="PANTHER" id="PTHR46551:SF1">
    <property type="entry name" value="SAP DOMAIN-CONTAINING RIBONUCLEOPROTEIN"/>
    <property type="match status" value="1"/>
</dbReference>
<dbReference type="InterPro" id="IPR036361">
    <property type="entry name" value="SAP_dom_sf"/>
</dbReference>
<dbReference type="GeneID" id="19973323"/>
<feature type="compositionally biased region" description="Low complexity" evidence="3">
    <location>
        <begin position="113"/>
        <end position="124"/>
    </location>
</feature>
<comment type="similarity">
    <text evidence="2">Belongs to the SAP domain-containing ribonucleoprotein family.</text>
</comment>
<feature type="compositionally biased region" description="Low complexity" evidence="3">
    <location>
        <begin position="44"/>
        <end position="84"/>
    </location>
</feature>
<evidence type="ECO:0000313" key="6">
    <source>
        <dbReference type="Proteomes" id="UP000030752"/>
    </source>
</evidence>
<dbReference type="InterPro" id="IPR040746">
    <property type="entry name" value="THO1_MOS11_C"/>
</dbReference>
<evidence type="ECO:0000259" key="4">
    <source>
        <dbReference type="PROSITE" id="PS50800"/>
    </source>
</evidence>
<feature type="region of interest" description="Disordered" evidence="3">
    <location>
        <begin position="147"/>
        <end position="275"/>
    </location>
</feature>
<dbReference type="SMART" id="SM00513">
    <property type="entry name" value="SAP"/>
    <property type="match status" value="1"/>
</dbReference>
<dbReference type="GO" id="GO:0016973">
    <property type="term" value="P:poly(A)+ mRNA export from nucleus"/>
    <property type="evidence" value="ECO:0007669"/>
    <property type="project" value="TreeGrafter"/>
</dbReference>
<accession>W2RVF6</accession>
<dbReference type="AlphaFoldDB" id="W2RVF6"/>
<dbReference type="Pfam" id="PF18592">
    <property type="entry name" value="Tho1_MOS11_C"/>
    <property type="match status" value="1"/>
</dbReference>
<dbReference type="PANTHER" id="PTHR46551">
    <property type="entry name" value="SAP DOMAIN-CONTAINING RIBONUCLEOPROTEIN"/>
    <property type="match status" value="1"/>
</dbReference>
<dbReference type="OrthoDB" id="445357at2759"/>
<dbReference type="RefSeq" id="XP_008718543.1">
    <property type="nucleotide sequence ID" value="XM_008720321.1"/>
</dbReference>
<dbReference type="STRING" id="1220924.W2RVF6"/>
<feature type="region of interest" description="Disordered" evidence="3">
    <location>
        <begin position="32"/>
        <end position="124"/>
    </location>
</feature>
<organism evidence="5 6">
    <name type="scientific">Cyphellophora europaea (strain CBS 101466)</name>
    <name type="common">Phialophora europaea</name>
    <dbReference type="NCBI Taxonomy" id="1220924"/>
    <lineage>
        <taxon>Eukaryota</taxon>
        <taxon>Fungi</taxon>
        <taxon>Dikarya</taxon>
        <taxon>Ascomycota</taxon>
        <taxon>Pezizomycotina</taxon>
        <taxon>Eurotiomycetes</taxon>
        <taxon>Chaetothyriomycetidae</taxon>
        <taxon>Chaetothyriales</taxon>
        <taxon>Cyphellophoraceae</taxon>
        <taxon>Cyphellophora</taxon>
    </lineage>
</organism>
<feature type="domain" description="SAP" evidence="4">
    <location>
        <begin position="4"/>
        <end position="38"/>
    </location>
</feature>
<evidence type="ECO:0000256" key="1">
    <source>
        <dbReference type="ARBA" id="ARBA00022553"/>
    </source>
</evidence>
<dbReference type="HOGENOM" id="CLU_063282_0_0_1"/>
<dbReference type="GO" id="GO:0005634">
    <property type="term" value="C:nucleus"/>
    <property type="evidence" value="ECO:0007669"/>
    <property type="project" value="TreeGrafter"/>
</dbReference>
<keyword evidence="1" id="KW-0597">Phosphoprotein</keyword>
<protein>
    <recommendedName>
        <fullName evidence="4">SAP domain-containing protein</fullName>
    </recommendedName>
</protein>
<feature type="compositionally biased region" description="Basic and acidic residues" evidence="3">
    <location>
        <begin position="172"/>
        <end position="181"/>
    </location>
</feature>
<dbReference type="Pfam" id="PF02037">
    <property type="entry name" value="SAP"/>
    <property type="match status" value="1"/>
</dbReference>
<dbReference type="EMBL" id="KB822721">
    <property type="protein sequence ID" value="ETN39758.1"/>
    <property type="molecule type" value="Genomic_DNA"/>
</dbReference>